<evidence type="ECO:0000256" key="4">
    <source>
        <dbReference type="ARBA" id="ARBA00022927"/>
    </source>
</evidence>
<organism evidence="8 9">
    <name type="scientific">Fibroporia radiculosa</name>
    <dbReference type="NCBI Taxonomy" id="599839"/>
    <lineage>
        <taxon>Eukaryota</taxon>
        <taxon>Fungi</taxon>
        <taxon>Dikarya</taxon>
        <taxon>Basidiomycota</taxon>
        <taxon>Agaricomycotina</taxon>
        <taxon>Agaricomycetes</taxon>
        <taxon>Polyporales</taxon>
        <taxon>Fibroporiaceae</taxon>
        <taxon>Fibroporia</taxon>
    </lineage>
</organism>
<evidence type="ECO:0000256" key="6">
    <source>
        <dbReference type="ARBA" id="ARBA00023132"/>
    </source>
</evidence>
<dbReference type="GO" id="GO:0005643">
    <property type="term" value="C:nuclear pore"/>
    <property type="evidence" value="ECO:0007669"/>
    <property type="project" value="UniProtKB-SubCell"/>
</dbReference>
<keyword evidence="9" id="KW-1185">Reference proteome</keyword>
<evidence type="ECO:0000313" key="8">
    <source>
        <dbReference type="EMBL" id="CCM04850.1"/>
    </source>
</evidence>
<keyword evidence="7" id="KW-0539">Nucleus</keyword>
<protein>
    <submittedName>
        <fullName evidence="8">Uncharacterized protein</fullName>
    </submittedName>
</protein>
<comment type="subcellular location">
    <subcellularLocation>
        <location evidence="1">Nucleus</location>
        <location evidence="1">Nuclear pore complex</location>
    </subcellularLocation>
</comment>
<dbReference type="Pfam" id="PF10168">
    <property type="entry name" value="Nup88"/>
    <property type="match status" value="2"/>
</dbReference>
<dbReference type="InParanoid" id="J4GU80"/>
<dbReference type="GO" id="GO:0000055">
    <property type="term" value="P:ribosomal large subunit export from nucleus"/>
    <property type="evidence" value="ECO:0007669"/>
    <property type="project" value="InterPro"/>
</dbReference>
<evidence type="ECO:0000256" key="1">
    <source>
        <dbReference type="ARBA" id="ARBA00004567"/>
    </source>
</evidence>
<keyword evidence="3" id="KW-0509">mRNA transport</keyword>
<proteinExistence type="predicted"/>
<gene>
    <name evidence="8" type="ORF">FIBRA_07043</name>
</gene>
<dbReference type="EMBL" id="HE797169">
    <property type="protein sequence ID" value="CCM04850.1"/>
    <property type="molecule type" value="Genomic_DNA"/>
</dbReference>
<name>J4GU80_9APHY</name>
<dbReference type="HOGENOM" id="CLU_006117_0_0_1"/>
<dbReference type="GO" id="GO:0017056">
    <property type="term" value="F:structural constituent of nuclear pore"/>
    <property type="evidence" value="ECO:0007669"/>
    <property type="project" value="InterPro"/>
</dbReference>
<dbReference type="GO" id="GO:0006606">
    <property type="term" value="P:protein import into nucleus"/>
    <property type="evidence" value="ECO:0007669"/>
    <property type="project" value="TreeGrafter"/>
</dbReference>
<dbReference type="InterPro" id="IPR036322">
    <property type="entry name" value="WD40_repeat_dom_sf"/>
</dbReference>
<dbReference type="PANTHER" id="PTHR13257:SF0">
    <property type="entry name" value="NUCLEAR PORE COMPLEX PROTEIN NUP88"/>
    <property type="match status" value="1"/>
</dbReference>
<dbReference type="Proteomes" id="UP000006352">
    <property type="component" value="Unassembled WGS sequence"/>
</dbReference>
<keyword evidence="6" id="KW-0906">Nuclear pore complex</keyword>
<dbReference type="SUPFAM" id="SSF50978">
    <property type="entry name" value="WD40 repeat-like"/>
    <property type="match status" value="1"/>
</dbReference>
<evidence type="ECO:0000256" key="2">
    <source>
        <dbReference type="ARBA" id="ARBA00022448"/>
    </source>
</evidence>
<evidence type="ECO:0000313" key="9">
    <source>
        <dbReference type="Proteomes" id="UP000006352"/>
    </source>
</evidence>
<evidence type="ECO:0000256" key="3">
    <source>
        <dbReference type="ARBA" id="ARBA00022816"/>
    </source>
</evidence>
<dbReference type="FunCoup" id="J4GU80">
    <property type="interactions" value="16"/>
</dbReference>
<evidence type="ECO:0000256" key="7">
    <source>
        <dbReference type="ARBA" id="ARBA00023242"/>
    </source>
</evidence>
<keyword evidence="4" id="KW-0653">Protein transport</keyword>
<dbReference type="PANTHER" id="PTHR13257">
    <property type="entry name" value="NUCLEOPORIN NUP84-RELATED"/>
    <property type="match status" value="1"/>
</dbReference>
<dbReference type="GO" id="GO:0006406">
    <property type="term" value="P:mRNA export from nucleus"/>
    <property type="evidence" value="ECO:0007669"/>
    <property type="project" value="TreeGrafter"/>
</dbReference>
<dbReference type="STRING" id="599839.J4GU80"/>
<dbReference type="AlphaFoldDB" id="J4GU80"/>
<dbReference type="InterPro" id="IPR019321">
    <property type="entry name" value="Nucleoporin_Nup88"/>
</dbReference>
<dbReference type="RefSeq" id="XP_012184133.1">
    <property type="nucleotide sequence ID" value="XM_012328743.1"/>
</dbReference>
<keyword evidence="5" id="KW-0811">Translocation</keyword>
<dbReference type="InterPro" id="IPR037700">
    <property type="entry name" value="NUP88/NUP82"/>
</dbReference>
<dbReference type="GO" id="GO:0000056">
    <property type="term" value="P:ribosomal small subunit export from nucleus"/>
    <property type="evidence" value="ECO:0007669"/>
    <property type="project" value="InterPro"/>
</dbReference>
<sequence>MEKETDWNALFSDHPIFSLPKGVAESAGKNETSLELSLGSLPEFTEVDPEHDGPTPSGRRQVMIIKDAELIVAAGNEIRMASLLDSKLGRPVRKSYKILHTPNIQFEIHQLALSPHGKLLAVAGASQVAVVVLPRAGFTKLVPSTIDCKTIQVGQFYHAVDTSAPVAKIEWHPWGEGGTTLMVMTTDGKLREYDMSVDSEEPQQTLFFVPDKKKNSFIAEDESEREVVSFTLGKGRADWGPLSIYAITRSGDIYAICPYMPKNASIPLAYVHALECFVAAKQEFLARSPEEGTSSNGLENMYEYQHKYVAALVKQLPSDDAHPEASRFILMHPPSIMKNPPVRQGPFLLQPSPRTLEGSEGGDATDIIYLAFENEAEEAHGDMERLGVLLTSFQDGRVDVYLDLEKVEARWEHKHDPDSDLPMLAVYETVDLGIVSSLSKIPRSESDPSFLELLRGNHPVLFSDPIHDDTVYVHHAFGVHALQLGPLLRSLVQVLRGGSDNNQDDNAIGLSAQDCKPTVVQLILNTLSIERKCSSPVVGLSIPNDIYLTYSLFILTSAMCITVFPLNLRSETPYSISSELPLVPENTPSKLQSSSATPPTPAYISLLTQDTYVIPSALAQSATSLISRLPPSPSQGEFVLTPDTMRYLGTVVEKFGTKLHEIAVAHRGTEMRAAIQRQEFARQREKCKEMLEIVSRLKGPRHAATQEKLKNIESVQKKLMGRLDRVLQLLIQKASPDLSENETRWFNELKRMKEEVVGRSKYDDRSLVARSKLLRREVDRLLPQLKELKGKERERKRRLAEDREALGVSQAFELGKRSNAERVRINSIEDEILNLAARLDVTLGRPPSSQSQSLDP</sequence>
<dbReference type="OrthoDB" id="341482at2759"/>
<evidence type="ECO:0000256" key="5">
    <source>
        <dbReference type="ARBA" id="ARBA00023010"/>
    </source>
</evidence>
<dbReference type="GeneID" id="24099761"/>
<keyword evidence="2" id="KW-0813">Transport</keyword>
<accession>J4GU80</accession>
<reference evidence="8 9" key="1">
    <citation type="journal article" date="2012" name="Appl. Environ. Microbiol.">
        <title>Short-read sequencing for genomic analysis of the brown rot fungus Fibroporia radiculosa.</title>
        <authorList>
            <person name="Tang J.D."/>
            <person name="Perkins A.D."/>
            <person name="Sonstegard T.S."/>
            <person name="Schroeder S.G."/>
            <person name="Burgess S.C."/>
            <person name="Diehl S.V."/>
        </authorList>
    </citation>
    <scope>NUCLEOTIDE SEQUENCE [LARGE SCALE GENOMIC DNA]</scope>
    <source>
        <strain evidence="8 9">TFFH 294</strain>
    </source>
</reference>